<dbReference type="PANTHER" id="PTHR23535:SF2">
    <property type="entry name" value="SUGAR EFFLUX TRANSPORTER A-RELATED"/>
    <property type="match status" value="1"/>
</dbReference>
<dbReference type="RefSeq" id="WP_039218476.1">
    <property type="nucleotide sequence ID" value="NZ_JWLW01000012.1"/>
</dbReference>
<name>A0A0B3Y9F1_9ALTE</name>
<feature type="transmembrane region" description="Helical" evidence="8">
    <location>
        <begin position="365"/>
        <end position="384"/>
    </location>
</feature>
<dbReference type="OrthoDB" id="7337792at2"/>
<feature type="transmembrane region" description="Helical" evidence="8">
    <location>
        <begin position="139"/>
        <end position="157"/>
    </location>
</feature>
<dbReference type="InterPro" id="IPR036259">
    <property type="entry name" value="MFS_trans_sf"/>
</dbReference>
<dbReference type="GO" id="GO:0022857">
    <property type="term" value="F:transmembrane transporter activity"/>
    <property type="evidence" value="ECO:0007669"/>
    <property type="project" value="InterPro"/>
</dbReference>
<feature type="transmembrane region" description="Helical" evidence="8">
    <location>
        <begin position="342"/>
        <end position="359"/>
    </location>
</feature>
<feature type="transmembrane region" description="Helical" evidence="8">
    <location>
        <begin position="77"/>
        <end position="95"/>
    </location>
</feature>
<dbReference type="GO" id="GO:0005886">
    <property type="term" value="C:plasma membrane"/>
    <property type="evidence" value="ECO:0007669"/>
    <property type="project" value="UniProtKB-SubCell"/>
</dbReference>
<evidence type="ECO:0000256" key="8">
    <source>
        <dbReference type="SAM" id="Phobius"/>
    </source>
</evidence>
<evidence type="ECO:0000256" key="5">
    <source>
        <dbReference type="ARBA" id="ARBA00022692"/>
    </source>
</evidence>
<feature type="transmembrane region" description="Helical" evidence="8">
    <location>
        <begin position="44"/>
        <end position="65"/>
    </location>
</feature>
<proteinExistence type="predicted"/>
<keyword evidence="7 8" id="KW-0472">Membrane</keyword>
<evidence type="ECO:0000256" key="2">
    <source>
        <dbReference type="ARBA" id="ARBA00022448"/>
    </source>
</evidence>
<dbReference type="Proteomes" id="UP000031197">
    <property type="component" value="Unassembled WGS sequence"/>
</dbReference>
<keyword evidence="6 8" id="KW-1133">Transmembrane helix</keyword>
<keyword evidence="2" id="KW-0813">Transport</keyword>
<feature type="transmembrane region" description="Helical" evidence="8">
    <location>
        <begin position="101"/>
        <end position="127"/>
    </location>
</feature>
<organism evidence="9 10">
    <name type="scientific">Alteromonas marina</name>
    <dbReference type="NCBI Taxonomy" id="203795"/>
    <lineage>
        <taxon>Bacteria</taxon>
        <taxon>Pseudomonadati</taxon>
        <taxon>Pseudomonadota</taxon>
        <taxon>Gammaproteobacteria</taxon>
        <taxon>Alteromonadales</taxon>
        <taxon>Alteromonadaceae</taxon>
        <taxon>Alteromonas/Salinimonas group</taxon>
        <taxon>Alteromonas</taxon>
    </lineage>
</organism>
<evidence type="ECO:0000256" key="6">
    <source>
        <dbReference type="ARBA" id="ARBA00022989"/>
    </source>
</evidence>
<protein>
    <submittedName>
        <fullName evidence="9">MFS transporter</fullName>
    </submittedName>
</protein>
<keyword evidence="10" id="KW-1185">Reference proteome</keyword>
<evidence type="ECO:0000256" key="1">
    <source>
        <dbReference type="ARBA" id="ARBA00004651"/>
    </source>
</evidence>
<evidence type="ECO:0000256" key="4">
    <source>
        <dbReference type="ARBA" id="ARBA00022597"/>
    </source>
</evidence>
<evidence type="ECO:0000256" key="3">
    <source>
        <dbReference type="ARBA" id="ARBA00022475"/>
    </source>
</evidence>
<dbReference type="SUPFAM" id="SSF103473">
    <property type="entry name" value="MFS general substrate transporter"/>
    <property type="match status" value="1"/>
</dbReference>
<accession>A0A0B3Y9F1</accession>
<dbReference type="EMBL" id="JWLW01000012">
    <property type="protein sequence ID" value="KHT54189.1"/>
    <property type="molecule type" value="Genomic_DNA"/>
</dbReference>
<dbReference type="AlphaFoldDB" id="A0A0B3Y9F1"/>
<sequence length="390" mass="42005">MSSRHAFSPQLPFLLLSLLTGLTSSFVTPLMSYFLIDEINVEPIYISIYMVSVTLSGLVISQYLGHLADKGFNANRLYGLTMICVGIAMVAFIFSKQFWHVFLAGVLFMSVGAGAVSQMLTVSGLWAKNQDIDLAAFNSKVRAAISLAWVVGPPLAFTLVANFGFAASFSVAIACVVVATLFVVKVVPGQKANQHSLNTTLKGSLSLPFWLVGLAILAGMAGNVMYLSSMPLYVMNELGLPENLPGLMMGVVAALEIPTMLLAAKLARRFPPAGIMAVAFIFGCCFYVGVYFSQSSWELLTLQILNALFYGLYAGIGLTLLQQQAPDLTGFTSAFYSNATRVGMMLGTIGAGTVAQFFSFRDATIGSLSIATFGLNVMLVFMFVKRRVHR</sequence>
<feature type="transmembrane region" description="Helical" evidence="8">
    <location>
        <begin position="274"/>
        <end position="293"/>
    </location>
</feature>
<comment type="caution">
    <text evidence="9">The sequence shown here is derived from an EMBL/GenBank/DDBJ whole genome shotgun (WGS) entry which is preliminary data.</text>
</comment>
<dbReference type="InterPro" id="IPR011701">
    <property type="entry name" value="MFS"/>
</dbReference>
<evidence type="ECO:0000313" key="10">
    <source>
        <dbReference type="Proteomes" id="UP000031197"/>
    </source>
</evidence>
<feature type="transmembrane region" description="Helical" evidence="8">
    <location>
        <begin position="205"/>
        <end position="227"/>
    </location>
</feature>
<keyword evidence="4" id="KW-0762">Sugar transport</keyword>
<keyword evidence="5 8" id="KW-0812">Transmembrane</keyword>
<dbReference type="Gene3D" id="1.20.1250.20">
    <property type="entry name" value="MFS general substrate transporter like domains"/>
    <property type="match status" value="2"/>
</dbReference>
<dbReference type="Pfam" id="PF07690">
    <property type="entry name" value="MFS_1"/>
    <property type="match status" value="1"/>
</dbReference>
<evidence type="ECO:0000256" key="7">
    <source>
        <dbReference type="ARBA" id="ARBA00023136"/>
    </source>
</evidence>
<feature type="transmembrane region" description="Helical" evidence="8">
    <location>
        <begin position="247"/>
        <end position="267"/>
    </location>
</feature>
<evidence type="ECO:0000313" key="9">
    <source>
        <dbReference type="EMBL" id="KHT54189.1"/>
    </source>
</evidence>
<reference evidence="9 10" key="1">
    <citation type="submission" date="2014-12" db="EMBL/GenBank/DDBJ databases">
        <title>Genome sequencing of Alteromonas marina AD001.</title>
        <authorList>
            <person name="Adrian T.G.S."/>
            <person name="Chan K.G."/>
        </authorList>
    </citation>
    <scope>NUCLEOTIDE SEQUENCE [LARGE SCALE GENOMIC DNA]</scope>
    <source>
        <strain evidence="9 10">AD001</strain>
    </source>
</reference>
<feature type="transmembrane region" description="Helical" evidence="8">
    <location>
        <begin position="163"/>
        <end position="184"/>
    </location>
</feature>
<gene>
    <name evidence="9" type="ORF">RJ41_06555</name>
</gene>
<feature type="transmembrane region" description="Helical" evidence="8">
    <location>
        <begin position="299"/>
        <end position="321"/>
    </location>
</feature>
<keyword evidence="3" id="KW-1003">Cell membrane</keyword>
<dbReference type="CDD" id="cd17471">
    <property type="entry name" value="MFS_Set"/>
    <property type="match status" value="1"/>
</dbReference>
<dbReference type="PANTHER" id="PTHR23535">
    <property type="entry name" value="SUGAR EFFLUX TRANSPORTER A-RELATED"/>
    <property type="match status" value="1"/>
</dbReference>
<comment type="subcellular location">
    <subcellularLocation>
        <location evidence="1">Cell membrane</location>
        <topology evidence="1">Multi-pass membrane protein</topology>
    </subcellularLocation>
</comment>